<feature type="chain" id="PRO_5012262206" description="Cardiolipin synthase N-terminal domain-containing protein" evidence="7">
    <location>
        <begin position="21"/>
        <end position="104"/>
    </location>
</feature>
<keyword evidence="5 6" id="KW-0472">Membrane</keyword>
<reference evidence="9 10" key="1">
    <citation type="submission" date="2017-04" db="EMBL/GenBank/DDBJ databases">
        <title>Draft genome sequence of Marssonina coronaria NL1: causal agent of apple blotch.</title>
        <authorList>
            <person name="Cheng Q."/>
        </authorList>
    </citation>
    <scope>NUCLEOTIDE SEQUENCE [LARGE SCALE GENOMIC DNA]</scope>
    <source>
        <strain evidence="9 10">NL1</strain>
    </source>
</reference>
<dbReference type="InParanoid" id="A0A218YSB4"/>
<dbReference type="Proteomes" id="UP000242519">
    <property type="component" value="Unassembled WGS sequence"/>
</dbReference>
<dbReference type="GO" id="GO:0005886">
    <property type="term" value="C:plasma membrane"/>
    <property type="evidence" value="ECO:0007669"/>
    <property type="project" value="UniProtKB-SubCell"/>
</dbReference>
<dbReference type="EMBL" id="MZNU01000446">
    <property type="protein sequence ID" value="OWO97367.1"/>
    <property type="molecule type" value="Genomic_DNA"/>
</dbReference>
<comment type="caution">
    <text evidence="9">The sequence shown here is derived from an EMBL/GenBank/DDBJ whole genome shotgun (WGS) entry which is preliminary data.</text>
</comment>
<keyword evidence="3 6" id="KW-0812">Transmembrane</keyword>
<feature type="transmembrane region" description="Helical" evidence="6">
    <location>
        <begin position="36"/>
        <end position="57"/>
    </location>
</feature>
<gene>
    <name evidence="9" type="ORF">B2J93_2739</name>
</gene>
<name>A0A218YSB4_9HELO</name>
<evidence type="ECO:0000313" key="9">
    <source>
        <dbReference type="EMBL" id="OWO97367.1"/>
    </source>
</evidence>
<evidence type="ECO:0000256" key="6">
    <source>
        <dbReference type="SAM" id="Phobius"/>
    </source>
</evidence>
<dbReference type="OrthoDB" id="5193244at2759"/>
<protein>
    <recommendedName>
        <fullName evidence="8">Cardiolipin synthase N-terminal domain-containing protein</fullName>
    </recommendedName>
</protein>
<dbReference type="AlphaFoldDB" id="A0A218YSB4"/>
<evidence type="ECO:0000259" key="8">
    <source>
        <dbReference type="Pfam" id="PF13396"/>
    </source>
</evidence>
<proteinExistence type="predicted"/>
<dbReference type="InterPro" id="IPR027379">
    <property type="entry name" value="CLS_N"/>
</dbReference>
<keyword evidence="2" id="KW-1003">Cell membrane</keyword>
<dbReference type="Pfam" id="PF13396">
    <property type="entry name" value="PLDc_N"/>
    <property type="match status" value="1"/>
</dbReference>
<feature type="domain" description="Cardiolipin synthase N-terminal" evidence="8">
    <location>
        <begin position="48"/>
        <end position="89"/>
    </location>
</feature>
<evidence type="ECO:0000256" key="7">
    <source>
        <dbReference type="SAM" id="SignalP"/>
    </source>
</evidence>
<evidence type="ECO:0000256" key="2">
    <source>
        <dbReference type="ARBA" id="ARBA00022475"/>
    </source>
</evidence>
<sequence length="104" mass="11049">MFRSALSLLLQLALLSLAMAEETAVAAGHGNAWKFGSGGGIIGLIVLVLDIVAILEIVKSSRPPLRKVLWALAVFFFPIIGLVVYYFFSNRASHGSGGGYEAIV</sequence>
<evidence type="ECO:0000313" key="10">
    <source>
        <dbReference type="Proteomes" id="UP000242519"/>
    </source>
</evidence>
<keyword evidence="7" id="KW-0732">Signal</keyword>
<keyword evidence="4 6" id="KW-1133">Transmembrane helix</keyword>
<feature type="signal peptide" evidence="7">
    <location>
        <begin position="1"/>
        <end position="20"/>
    </location>
</feature>
<evidence type="ECO:0000256" key="5">
    <source>
        <dbReference type="ARBA" id="ARBA00023136"/>
    </source>
</evidence>
<evidence type="ECO:0000256" key="4">
    <source>
        <dbReference type="ARBA" id="ARBA00022989"/>
    </source>
</evidence>
<evidence type="ECO:0000256" key="3">
    <source>
        <dbReference type="ARBA" id="ARBA00022692"/>
    </source>
</evidence>
<organism evidence="9 10">
    <name type="scientific">Diplocarpon coronariae</name>
    <dbReference type="NCBI Taxonomy" id="2795749"/>
    <lineage>
        <taxon>Eukaryota</taxon>
        <taxon>Fungi</taxon>
        <taxon>Dikarya</taxon>
        <taxon>Ascomycota</taxon>
        <taxon>Pezizomycotina</taxon>
        <taxon>Leotiomycetes</taxon>
        <taxon>Helotiales</taxon>
        <taxon>Drepanopezizaceae</taxon>
        <taxon>Diplocarpon</taxon>
    </lineage>
</organism>
<evidence type="ECO:0000256" key="1">
    <source>
        <dbReference type="ARBA" id="ARBA00004651"/>
    </source>
</evidence>
<keyword evidence="10" id="KW-1185">Reference proteome</keyword>
<comment type="subcellular location">
    <subcellularLocation>
        <location evidence="1">Cell membrane</location>
        <topology evidence="1">Multi-pass membrane protein</topology>
    </subcellularLocation>
</comment>
<feature type="transmembrane region" description="Helical" evidence="6">
    <location>
        <begin position="69"/>
        <end position="88"/>
    </location>
</feature>
<accession>A0A218YSB4</accession>